<organism evidence="1">
    <name type="scientific">Ixodes ricinus</name>
    <name type="common">Common tick</name>
    <name type="synonym">Acarus ricinus</name>
    <dbReference type="NCBI Taxonomy" id="34613"/>
    <lineage>
        <taxon>Eukaryota</taxon>
        <taxon>Metazoa</taxon>
        <taxon>Ecdysozoa</taxon>
        <taxon>Arthropoda</taxon>
        <taxon>Chelicerata</taxon>
        <taxon>Arachnida</taxon>
        <taxon>Acari</taxon>
        <taxon>Parasitiformes</taxon>
        <taxon>Ixodida</taxon>
        <taxon>Ixodoidea</taxon>
        <taxon>Ixodidae</taxon>
        <taxon>Ixodinae</taxon>
        <taxon>Ixodes</taxon>
    </lineage>
</organism>
<sequence length="75" mass="8190">MKRGTVSIMKEAISPHIFAGRAKAAEVSRFHPAQSCRAARSRGTYGCEKQVCQGAFKKVGGKQSFSATEFRRLIA</sequence>
<protein>
    <submittedName>
        <fullName evidence="1">Uncharacterized protein</fullName>
    </submittedName>
</protein>
<reference evidence="1" key="1">
    <citation type="submission" date="2019-12" db="EMBL/GenBank/DDBJ databases">
        <title>An insight into the sialome of adult female Ixodes ricinus ticks feeding for 6 days.</title>
        <authorList>
            <person name="Perner J."/>
            <person name="Ribeiro J.M.C."/>
        </authorList>
    </citation>
    <scope>NUCLEOTIDE SEQUENCE</scope>
    <source>
        <strain evidence="1">Semi-engorged</strain>
        <tissue evidence="1">Salivary glands</tissue>
    </source>
</reference>
<evidence type="ECO:0000313" key="1">
    <source>
        <dbReference type="EMBL" id="MXU83468.1"/>
    </source>
</evidence>
<dbReference type="AlphaFoldDB" id="A0A6B0TVV2"/>
<accession>A0A6B0TVV2</accession>
<dbReference type="EMBL" id="GIFC01001385">
    <property type="protein sequence ID" value="MXU83468.1"/>
    <property type="molecule type" value="Transcribed_RNA"/>
</dbReference>
<name>A0A6B0TVV2_IXORI</name>
<proteinExistence type="predicted"/>